<feature type="signal peptide" evidence="1">
    <location>
        <begin position="1"/>
        <end position="22"/>
    </location>
</feature>
<dbReference type="Proteomes" id="UP001370490">
    <property type="component" value="Unassembled WGS sequence"/>
</dbReference>
<evidence type="ECO:0000313" key="3">
    <source>
        <dbReference type="Proteomes" id="UP001370490"/>
    </source>
</evidence>
<name>A0AAN8V3U4_9MAGN</name>
<evidence type="ECO:0008006" key="4">
    <source>
        <dbReference type="Google" id="ProtNLM"/>
    </source>
</evidence>
<feature type="chain" id="PRO_5042873041" description="NADH dehydrogenase subunit 4" evidence="1">
    <location>
        <begin position="23"/>
        <end position="44"/>
    </location>
</feature>
<comment type="caution">
    <text evidence="2">The sequence shown here is derived from an EMBL/GenBank/DDBJ whole genome shotgun (WGS) entry which is preliminary data.</text>
</comment>
<dbReference type="AlphaFoldDB" id="A0AAN8V3U4"/>
<reference evidence="2 3" key="1">
    <citation type="submission" date="2023-12" db="EMBL/GenBank/DDBJ databases">
        <title>A high-quality genome assembly for Dillenia turbinata (Dilleniales).</title>
        <authorList>
            <person name="Chanderbali A."/>
        </authorList>
    </citation>
    <scope>NUCLEOTIDE SEQUENCE [LARGE SCALE GENOMIC DNA]</scope>
    <source>
        <strain evidence="2">LSX21</strain>
        <tissue evidence="2">Leaf</tissue>
    </source>
</reference>
<gene>
    <name evidence="2" type="ORF">RJ641_014601</name>
</gene>
<evidence type="ECO:0000313" key="2">
    <source>
        <dbReference type="EMBL" id="KAK6920923.1"/>
    </source>
</evidence>
<evidence type="ECO:0000256" key="1">
    <source>
        <dbReference type="SAM" id="SignalP"/>
    </source>
</evidence>
<keyword evidence="3" id="KW-1185">Reference proteome</keyword>
<dbReference type="EMBL" id="JBAMMX010000020">
    <property type="protein sequence ID" value="KAK6920923.1"/>
    <property type="molecule type" value="Genomic_DNA"/>
</dbReference>
<sequence length="44" mass="5006">MQRAPIFFFLLPLLYLPHLGTSHKTIFSSIADLLNLSSLMMLTI</sequence>
<protein>
    <recommendedName>
        <fullName evidence="4">NADH dehydrogenase subunit 4</fullName>
    </recommendedName>
</protein>
<accession>A0AAN8V3U4</accession>
<organism evidence="2 3">
    <name type="scientific">Dillenia turbinata</name>
    <dbReference type="NCBI Taxonomy" id="194707"/>
    <lineage>
        <taxon>Eukaryota</taxon>
        <taxon>Viridiplantae</taxon>
        <taxon>Streptophyta</taxon>
        <taxon>Embryophyta</taxon>
        <taxon>Tracheophyta</taxon>
        <taxon>Spermatophyta</taxon>
        <taxon>Magnoliopsida</taxon>
        <taxon>eudicotyledons</taxon>
        <taxon>Gunneridae</taxon>
        <taxon>Pentapetalae</taxon>
        <taxon>Dilleniales</taxon>
        <taxon>Dilleniaceae</taxon>
        <taxon>Dillenia</taxon>
    </lineage>
</organism>
<keyword evidence="1" id="KW-0732">Signal</keyword>
<proteinExistence type="predicted"/>